<keyword evidence="5" id="KW-1003">Cell membrane</keyword>
<dbReference type="GO" id="GO:0046677">
    <property type="term" value="P:response to antibiotic"/>
    <property type="evidence" value="ECO:0007669"/>
    <property type="project" value="UniProtKB-KW"/>
</dbReference>
<dbReference type="GO" id="GO:0030288">
    <property type="term" value="C:outer membrane-bounded periplasmic space"/>
    <property type="evidence" value="ECO:0007669"/>
    <property type="project" value="TreeGrafter"/>
</dbReference>
<evidence type="ECO:0000256" key="16">
    <source>
        <dbReference type="ARBA" id="ARBA00023136"/>
    </source>
</evidence>
<dbReference type="GO" id="GO:0006508">
    <property type="term" value="P:proteolysis"/>
    <property type="evidence" value="ECO:0007669"/>
    <property type="project" value="UniProtKB-KW"/>
</dbReference>
<dbReference type="Pfam" id="PF00912">
    <property type="entry name" value="Transgly"/>
    <property type="match status" value="1"/>
</dbReference>
<evidence type="ECO:0000256" key="3">
    <source>
        <dbReference type="ARBA" id="ARBA00012448"/>
    </source>
</evidence>
<keyword evidence="10 24" id="KW-0812">Transmembrane</keyword>
<keyword evidence="9" id="KW-0808">Transferase</keyword>
<dbReference type="GO" id="GO:0008360">
    <property type="term" value="P:regulation of cell shape"/>
    <property type="evidence" value="ECO:0007669"/>
    <property type="project" value="UniProtKB-KW"/>
</dbReference>
<keyword evidence="11" id="KW-0378">Hydrolase</keyword>
<evidence type="ECO:0000256" key="22">
    <source>
        <dbReference type="ARBA" id="ARBA00049902"/>
    </source>
</evidence>
<evidence type="ECO:0000256" key="18">
    <source>
        <dbReference type="ARBA" id="ARBA00023268"/>
    </source>
</evidence>
<comment type="catalytic activity">
    <reaction evidence="22">
        <text>[GlcNAc-(1-&gt;4)-Mur2Ac(oyl-L-Ala-gamma-D-Glu-L-Lys-D-Ala-D-Ala)](n)-di-trans,octa-cis-undecaprenyl diphosphate + beta-D-GlcNAc-(1-&gt;4)-Mur2Ac(oyl-L-Ala-gamma-D-Glu-L-Lys-D-Ala-D-Ala)-di-trans,octa-cis-undecaprenyl diphosphate = [GlcNAc-(1-&gt;4)-Mur2Ac(oyl-L-Ala-gamma-D-Glu-L-Lys-D-Ala-D-Ala)](n+1)-di-trans,octa-cis-undecaprenyl diphosphate + di-trans,octa-cis-undecaprenyl diphosphate + H(+)</text>
        <dbReference type="Rhea" id="RHEA:23708"/>
        <dbReference type="Rhea" id="RHEA-COMP:9602"/>
        <dbReference type="Rhea" id="RHEA-COMP:9603"/>
        <dbReference type="ChEBI" id="CHEBI:15378"/>
        <dbReference type="ChEBI" id="CHEBI:58405"/>
        <dbReference type="ChEBI" id="CHEBI:60033"/>
        <dbReference type="ChEBI" id="CHEBI:78435"/>
        <dbReference type="EC" id="2.4.99.28"/>
    </reaction>
</comment>
<dbReference type="InterPro" id="IPR012338">
    <property type="entry name" value="Beta-lactam/transpept-like"/>
</dbReference>
<accession>A0A926I574</accession>
<dbReference type="GO" id="GO:0005886">
    <property type="term" value="C:plasma membrane"/>
    <property type="evidence" value="ECO:0007669"/>
    <property type="project" value="UniProtKB-SubCell"/>
</dbReference>
<keyword evidence="13" id="KW-0735">Signal-anchor</keyword>
<protein>
    <recommendedName>
        <fullName evidence="4">Penicillin-binding protein 1A</fullName>
        <ecNumber evidence="21">2.4.99.28</ecNumber>
        <ecNumber evidence="3">3.4.16.4</ecNumber>
    </recommendedName>
</protein>
<evidence type="ECO:0000256" key="12">
    <source>
        <dbReference type="ARBA" id="ARBA00022960"/>
    </source>
</evidence>
<evidence type="ECO:0000256" key="9">
    <source>
        <dbReference type="ARBA" id="ARBA00022679"/>
    </source>
</evidence>
<evidence type="ECO:0000256" key="1">
    <source>
        <dbReference type="ARBA" id="ARBA00002624"/>
    </source>
</evidence>
<evidence type="ECO:0000256" key="5">
    <source>
        <dbReference type="ARBA" id="ARBA00022475"/>
    </source>
</evidence>
<dbReference type="InterPro" id="IPR050396">
    <property type="entry name" value="Glycosyltr_51/Transpeptidase"/>
</dbReference>
<evidence type="ECO:0000256" key="23">
    <source>
        <dbReference type="SAM" id="MobiDB-lite"/>
    </source>
</evidence>
<comment type="function">
    <text evidence="1">Cell wall formation. Synthesis of cross-linked peptidoglycan from the lipid intermediates. The enzyme has a penicillin-insensitive transglycosylase N-terminal domain (formation of linear glycan strands) and a penicillin-sensitive transpeptidase C-terminal domain (cross-linking of the peptide subunits).</text>
</comment>
<dbReference type="GO" id="GO:0008658">
    <property type="term" value="F:penicillin binding"/>
    <property type="evidence" value="ECO:0007669"/>
    <property type="project" value="InterPro"/>
</dbReference>
<keyword evidence="15 24" id="KW-1133">Transmembrane helix</keyword>
<keyword evidence="18" id="KW-0511">Multifunctional enzyme</keyword>
<comment type="subcellular location">
    <subcellularLocation>
        <location evidence="2">Cell membrane</location>
        <topology evidence="2">Single-pass type II membrane protein</topology>
    </subcellularLocation>
</comment>
<keyword evidence="28" id="KW-1185">Reference proteome</keyword>
<dbReference type="GO" id="GO:0009252">
    <property type="term" value="P:peptidoglycan biosynthetic process"/>
    <property type="evidence" value="ECO:0007669"/>
    <property type="project" value="UniProtKB-KW"/>
</dbReference>
<keyword evidence="19" id="KW-0961">Cell wall biogenesis/degradation</keyword>
<keyword evidence="17" id="KW-0046">Antibiotic resistance</keyword>
<evidence type="ECO:0000259" key="25">
    <source>
        <dbReference type="Pfam" id="PF00905"/>
    </source>
</evidence>
<evidence type="ECO:0000256" key="21">
    <source>
        <dbReference type="ARBA" id="ARBA00044770"/>
    </source>
</evidence>
<evidence type="ECO:0000256" key="4">
    <source>
        <dbReference type="ARBA" id="ARBA00018638"/>
    </source>
</evidence>
<evidence type="ECO:0000256" key="14">
    <source>
        <dbReference type="ARBA" id="ARBA00022984"/>
    </source>
</evidence>
<keyword evidence="12" id="KW-0133">Cell shape</keyword>
<keyword evidence="8" id="KW-0328">Glycosyltransferase</keyword>
<dbReference type="InterPro" id="IPR001264">
    <property type="entry name" value="Glyco_trans_51"/>
</dbReference>
<reference evidence="27" key="1">
    <citation type="submission" date="2020-08" db="EMBL/GenBank/DDBJ databases">
        <title>Genome public.</title>
        <authorList>
            <person name="Liu C."/>
            <person name="Sun Q."/>
        </authorList>
    </citation>
    <scope>NUCLEOTIDE SEQUENCE</scope>
    <source>
        <strain evidence="27">NSJ-31</strain>
    </source>
</reference>
<organism evidence="27 28">
    <name type="scientific">Ligaoa zhengdingensis</name>
    <dbReference type="NCBI Taxonomy" id="2763658"/>
    <lineage>
        <taxon>Bacteria</taxon>
        <taxon>Bacillati</taxon>
        <taxon>Bacillota</taxon>
        <taxon>Clostridia</taxon>
        <taxon>Eubacteriales</taxon>
        <taxon>Oscillospiraceae</taxon>
        <taxon>Ligaoa</taxon>
    </lineage>
</organism>
<dbReference type="GO" id="GO:0071555">
    <property type="term" value="P:cell wall organization"/>
    <property type="evidence" value="ECO:0007669"/>
    <property type="project" value="UniProtKB-KW"/>
</dbReference>
<comment type="caution">
    <text evidence="27">The sequence shown here is derived from an EMBL/GenBank/DDBJ whole genome shotgun (WGS) entry which is preliminary data.</text>
</comment>
<keyword evidence="16 24" id="KW-0472">Membrane</keyword>
<evidence type="ECO:0000256" key="11">
    <source>
        <dbReference type="ARBA" id="ARBA00022801"/>
    </source>
</evidence>
<evidence type="ECO:0000256" key="6">
    <source>
        <dbReference type="ARBA" id="ARBA00022645"/>
    </source>
</evidence>
<evidence type="ECO:0000256" key="17">
    <source>
        <dbReference type="ARBA" id="ARBA00023251"/>
    </source>
</evidence>
<dbReference type="RefSeq" id="WP_249283234.1">
    <property type="nucleotide sequence ID" value="NZ_JACRST010000014.1"/>
</dbReference>
<evidence type="ECO:0000256" key="10">
    <source>
        <dbReference type="ARBA" id="ARBA00022692"/>
    </source>
</evidence>
<feature type="transmembrane region" description="Helical" evidence="24">
    <location>
        <begin position="58"/>
        <end position="81"/>
    </location>
</feature>
<comment type="catalytic activity">
    <reaction evidence="20">
        <text>Preferential cleavage: (Ac)2-L-Lys-D-Ala-|-D-Ala. Also transpeptidation of peptidyl-alanyl moieties that are N-acyl substituents of D-alanine.</text>
        <dbReference type="EC" id="3.4.16.4"/>
    </reaction>
</comment>
<keyword evidence="6" id="KW-0121">Carboxypeptidase</keyword>
<keyword evidence="7" id="KW-0645">Protease</keyword>
<dbReference type="InterPro" id="IPR023346">
    <property type="entry name" value="Lysozyme-like_dom_sf"/>
</dbReference>
<dbReference type="GO" id="GO:0009002">
    <property type="term" value="F:serine-type D-Ala-D-Ala carboxypeptidase activity"/>
    <property type="evidence" value="ECO:0007669"/>
    <property type="project" value="UniProtKB-EC"/>
</dbReference>
<evidence type="ECO:0000259" key="26">
    <source>
        <dbReference type="Pfam" id="PF00912"/>
    </source>
</evidence>
<dbReference type="EC" id="2.4.99.28" evidence="21"/>
<dbReference type="Gene3D" id="3.40.710.10">
    <property type="entry name" value="DD-peptidase/beta-lactamase superfamily"/>
    <property type="match status" value="1"/>
</dbReference>
<dbReference type="EMBL" id="JACRST010000014">
    <property type="protein sequence ID" value="MBC8547160.1"/>
    <property type="molecule type" value="Genomic_DNA"/>
</dbReference>
<keyword evidence="14" id="KW-0573">Peptidoglycan synthesis</keyword>
<evidence type="ECO:0000313" key="28">
    <source>
        <dbReference type="Proteomes" id="UP000653127"/>
    </source>
</evidence>
<evidence type="ECO:0000313" key="27">
    <source>
        <dbReference type="EMBL" id="MBC8547160.1"/>
    </source>
</evidence>
<name>A0A926I574_9FIRM</name>
<dbReference type="EC" id="3.4.16.4" evidence="3"/>
<dbReference type="SUPFAM" id="SSF53955">
    <property type="entry name" value="Lysozyme-like"/>
    <property type="match status" value="1"/>
</dbReference>
<dbReference type="PANTHER" id="PTHR32282">
    <property type="entry name" value="BINDING PROTEIN TRANSPEPTIDASE, PUTATIVE-RELATED"/>
    <property type="match status" value="1"/>
</dbReference>
<evidence type="ECO:0000256" key="15">
    <source>
        <dbReference type="ARBA" id="ARBA00022989"/>
    </source>
</evidence>
<dbReference type="SUPFAM" id="SSF56601">
    <property type="entry name" value="beta-lactamase/transpeptidase-like"/>
    <property type="match status" value="1"/>
</dbReference>
<evidence type="ECO:0000256" key="19">
    <source>
        <dbReference type="ARBA" id="ARBA00023316"/>
    </source>
</evidence>
<evidence type="ECO:0000256" key="20">
    <source>
        <dbReference type="ARBA" id="ARBA00034000"/>
    </source>
</evidence>
<dbReference type="Pfam" id="PF00905">
    <property type="entry name" value="Transpeptidase"/>
    <property type="match status" value="1"/>
</dbReference>
<feature type="region of interest" description="Disordered" evidence="23">
    <location>
        <begin position="1"/>
        <end position="40"/>
    </location>
</feature>
<dbReference type="InterPro" id="IPR036950">
    <property type="entry name" value="PBP_transglycosylase"/>
</dbReference>
<gene>
    <name evidence="27" type="ORF">H8711_09490</name>
</gene>
<dbReference type="PANTHER" id="PTHR32282:SF11">
    <property type="entry name" value="PENICILLIN-BINDING PROTEIN 1B"/>
    <property type="match status" value="1"/>
</dbReference>
<feature type="domain" description="Glycosyl transferase family 51" evidence="26">
    <location>
        <begin position="115"/>
        <end position="288"/>
    </location>
</feature>
<evidence type="ECO:0000256" key="2">
    <source>
        <dbReference type="ARBA" id="ARBA00004401"/>
    </source>
</evidence>
<proteinExistence type="predicted"/>
<dbReference type="Proteomes" id="UP000653127">
    <property type="component" value="Unassembled WGS sequence"/>
</dbReference>
<feature type="domain" description="Penicillin-binding protein transpeptidase" evidence="25">
    <location>
        <begin position="558"/>
        <end position="721"/>
    </location>
</feature>
<sequence>MTSNNNLPQRPKRPANRSSSARQSRPDAERNRQRRNNAQDVDLARGIKGTLSIIGKTLATIFFIMVITGSIVASVMTVYVVNFLDDQTEYNLRDLNLKYTTTLYAVDSETGEDHPLQVIKGDDNRIWINFEDIPDTMQLAVIAAEDKRFQTHQGVDWKMTFKAFLNMLKPGGETTGGSTITQQLIKNISGEKEVRVDRKIREIFRALALEKEYSKDDIMEAYLNTIGLGGNTYGIQAASNRYFGKNVQELDKAECAAIIAITQNPSKLELFNHEEENRVRRSYILDQMLDIELTQLKARLDGKESTEYGPVEGGSISQSEYEKQKKKLESEYAAAKKEKLVIQPSAAQQTRAEIYSYFVDYVIEEVMADLMDQYGYEKQKAWDMVYNGGLSIYTTVDERIQGILDEKFITNEIEYDPETSIFQNVKGQYIINGGQSYGDYVDGQPQCAMVIMDYEGNIKGIAGGRGEKTGDRTFNLATDGVRQTGSSIKPLSVYGPAVDLDLVHWSYMTADEPFGYLVDGRLVRATEVETVEEEDEDGNIVEKKKVVGTPWPVNYDAYRGPQGIITINRALQNSVNTVAVKTLDLLTPQVSYDFLYRNLNIKTLDPDHDIDYAPLALGAQSGGVSVLDMTAAYQIFGNGGLYYEPHSYTRVVDSQGNVLLESDDPPRRVISEDTAEVMNRLLQSVVTGGTGSPAALGYVPVMGKTGTSNMDKDQWFMGGTPNYVAGVWFGFDKENAGIPHYNPYPPPQIWKRIMSEVDAEPVNTAFPVSGSVVQETYCAESGDLATPSCPKTGVGWYKESALPGYCSLHSGVIESEEVD</sequence>
<evidence type="ECO:0000256" key="13">
    <source>
        <dbReference type="ARBA" id="ARBA00022968"/>
    </source>
</evidence>
<evidence type="ECO:0000256" key="8">
    <source>
        <dbReference type="ARBA" id="ARBA00022676"/>
    </source>
</evidence>
<evidence type="ECO:0000256" key="7">
    <source>
        <dbReference type="ARBA" id="ARBA00022670"/>
    </source>
</evidence>
<dbReference type="AlphaFoldDB" id="A0A926I574"/>
<dbReference type="Gene3D" id="1.10.3810.10">
    <property type="entry name" value="Biosynthetic peptidoglycan transglycosylase-like"/>
    <property type="match status" value="1"/>
</dbReference>
<dbReference type="InterPro" id="IPR001460">
    <property type="entry name" value="PCN-bd_Tpept"/>
</dbReference>
<dbReference type="GO" id="GO:0008955">
    <property type="term" value="F:peptidoglycan glycosyltransferase activity"/>
    <property type="evidence" value="ECO:0007669"/>
    <property type="project" value="UniProtKB-EC"/>
</dbReference>
<evidence type="ECO:0000256" key="24">
    <source>
        <dbReference type="SAM" id="Phobius"/>
    </source>
</evidence>